<organism evidence="5 6">
    <name type="scientific">Pedobacter psychrophilus</name>
    <dbReference type="NCBI Taxonomy" id="1826909"/>
    <lineage>
        <taxon>Bacteria</taxon>
        <taxon>Pseudomonadati</taxon>
        <taxon>Bacteroidota</taxon>
        <taxon>Sphingobacteriia</taxon>
        <taxon>Sphingobacteriales</taxon>
        <taxon>Sphingobacteriaceae</taxon>
        <taxon>Pedobacter</taxon>
    </lineage>
</organism>
<evidence type="ECO:0000256" key="2">
    <source>
        <dbReference type="ARBA" id="ARBA00022729"/>
    </source>
</evidence>
<evidence type="ECO:0000313" key="5">
    <source>
        <dbReference type="EMBL" id="OAQ40801.1"/>
    </source>
</evidence>
<dbReference type="InterPro" id="IPR028082">
    <property type="entry name" value="Peripla_BP_I"/>
</dbReference>
<comment type="similarity">
    <text evidence="1">Belongs to the leucine-binding protein family.</text>
</comment>
<dbReference type="EMBL" id="LWHJ01000022">
    <property type="protein sequence ID" value="OAQ40801.1"/>
    <property type="molecule type" value="Genomic_DNA"/>
</dbReference>
<evidence type="ECO:0000256" key="1">
    <source>
        <dbReference type="ARBA" id="ARBA00010062"/>
    </source>
</evidence>
<dbReference type="InterPro" id="IPR051010">
    <property type="entry name" value="BCAA_transport"/>
</dbReference>
<dbReference type="OrthoDB" id="2149800at2"/>
<keyword evidence="2" id="KW-0732">Signal</keyword>
<evidence type="ECO:0000256" key="3">
    <source>
        <dbReference type="SAM" id="MobiDB-lite"/>
    </source>
</evidence>
<name>A0A179DIG7_9SPHI</name>
<comment type="caution">
    <text evidence="5">The sequence shown here is derived from an EMBL/GenBank/DDBJ whole genome shotgun (WGS) entry which is preliminary data.</text>
</comment>
<dbReference type="PANTHER" id="PTHR30483">
    <property type="entry name" value="LEUCINE-SPECIFIC-BINDING PROTEIN"/>
    <property type="match status" value="1"/>
</dbReference>
<feature type="compositionally biased region" description="Basic and acidic residues" evidence="3">
    <location>
        <begin position="36"/>
        <end position="49"/>
    </location>
</feature>
<accession>A0A179DIG7</accession>
<evidence type="ECO:0000313" key="6">
    <source>
        <dbReference type="Proteomes" id="UP000078459"/>
    </source>
</evidence>
<gene>
    <name evidence="5" type="ORF">A5893_07650</name>
</gene>
<dbReference type="STRING" id="1826909.A5893_07650"/>
<evidence type="ECO:0000259" key="4">
    <source>
        <dbReference type="Pfam" id="PF13458"/>
    </source>
</evidence>
<proteinExistence type="inferred from homology"/>
<sequence length="416" mass="46911">MKFRIVIILAIGMFLGACSPKTTPVQKKPIPSETPDIPRQENPKTEKPIEEKPKIIKEEKPEMVISMILPFDLYNFNYKTASLNDLDKAEIAIDIFQGFKMGIDSVAKNNGNINFKLQIFDSKDDPTSLGALASRATIKNSDLIIGPVFPSGIKAFSVYSKNMKKPMVSPLAASDPIIFNNPYLISVNNSLDQHAFTAAAFIKKELNPKKVLIIRSGQADEYKYVVPFKKGMDSLGKGIQVSEIGIKAVGYPNVYKSLNPVGLNVIVLPSTDRVFLITLLNELDKLTSNFQIAIVGHPGWEKATFLDADLLERLNTYITSSYQIEKNSSRSENFIKYYRSKFQLNPSEYAYKGFDIGYYFGKLMDRQGKNFMENLTKNTFDGIHNDFHFVKNAKYGYSNISLMVMKYQFGKLEKVD</sequence>
<dbReference type="Gene3D" id="3.40.50.2300">
    <property type="match status" value="2"/>
</dbReference>
<keyword evidence="6" id="KW-1185">Reference proteome</keyword>
<dbReference type="SUPFAM" id="SSF53822">
    <property type="entry name" value="Periplasmic binding protein-like I"/>
    <property type="match status" value="1"/>
</dbReference>
<protein>
    <recommendedName>
        <fullName evidence="4">Leucine-binding protein domain-containing protein</fullName>
    </recommendedName>
</protein>
<reference evidence="5 6" key="1">
    <citation type="submission" date="2016-04" db="EMBL/GenBank/DDBJ databases">
        <authorList>
            <person name="Evans L.H."/>
            <person name="Alamgir A."/>
            <person name="Owens N."/>
            <person name="Weber N.D."/>
            <person name="Virtaneva K."/>
            <person name="Barbian K."/>
            <person name="Babar A."/>
            <person name="Rosenke K."/>
        </authorList>
    </citation>
    <scope>NUCLEOTIDE SEQUENCE [LARGE SCALE GENOMIC DNA]</scope>
    <source>
        <strain evidence="5 6">CCM 8644</strain>
    </source>
</reference>
<dbReference type="AlphaFoldDB" id="A0A179DIG7"/>
<dbReference type="InterPro" id="IPR028081">
    <property type="entry name" value="Leu-bd"/>
</dbReference>
<dbReference type="Proteomes" id="UP000078459">
    <property type="component" value="Unassembled WGS sequence"/>
</dbReference>
<dbReference type="RefSeq" id="WP_068822032.1">
    <property type="nucleotide sequence ID" value="NZ_LWHJ01000022.1"/>
</dbReference>
<feature type="domain" description="Leucine-binding protein" evidence="4">
    <location>
        <begin position="93"/>
        <end position="390"/>
    </location>
</feature>
<dbReference type="PANTHER" id="PTHR30483:SF6">
    <property type="entry name" value="PERIPLASMIC BINDING PROTEIN OF ABC TRANSPORTER FOR NATURAL AMINO ACIDS"/>
    <property type="match status" value="1"/>
</dbReference>
<dbReference type="Pfam" id="PF13458">
    <property type="entry name" value="Peripla_BP_6"/>
    <property type="match status" value="1"/>
</dbReference>
<reference evidence="5 6" key="2">
    <citation type="submission" date="2016-06" db="EMBL/GenBank/DDBJ databases">
        <title>Pedobacter psychrophilus sp. nov., isolated from Antarctic fragmentary rock.</title>
        <authorList>
            <person name="Svec P."/>
        </authorList>
    </citation>
    <scope>NUCLEOTIDE SEQUENCE [LARGE SCALE GENOMIC DNA]</scope>
    <source>
        <strain evidence="5 6">CCM 8644</strain>
    </source>
</reference>
<feature type="region of interest" description="Disordered" evidence="3">
    <location>
        <begin position="22"/>
        <end position="49"/>
    </location>
</feature>
<dbReference type="CDD" id="cd06268">
    <property type="entry name" value="PBP1_ABC_transporter_LIVBP-like"/>
    <property type="match status" value="1"/>
</dbReference>
<dbReference type="PROSITE" id="PS51257">
    <property type="entry name" value="PROKAR_LIPOPROTEIN"/>
    <property type="match status" value="1"/>
</dbReference>